<proteinExistence type="predicted"/>
<sequence>MVAAVRERWRGSQRYIAEQVPGAQLHVFPVDEADSHFPFLENPARFDEVVSAFLDA</sequence>
<gene>
    <name evidence="1" type="ORF">I4I82_27290</name>
</gene>
<comment type="caution">
    <text evidence="1">The sequence shown here is derived from an EMBL/GenBank/DDBJ whole genome shotgun (WGS) entry which is preliminary data.</text>
</comment>
<evidence type="ECO:0000313" key="2">
    <source>
        <dbReference type="Proteomes" id="UP000694300"/>
    </source>
</evidence>
<organism evidence="1 2">
    <name type="scientific">Pseudonocardia oceani</name>
    <dbReference type="NCBI Taxonomy" id="2792013"/>
    <lineage>
        <taxon>Bacteria</taxon>
        <taxon>Bacillati</taxon>
        <taxon>Actinomycetota</taxon>
        <taxon>Actinomycetes</taxon>
        <taxon>Pseudonocardiales</taxon>
        <taxon>Pseudonocardiaceae</taxon>
        <taxon>Pseudonocardia</taxon>
    </lineage>
</organism>
<keyword evidence="2" id="KW-1185">Reference proteome</keyword>
<dbReference type="RefSeq" id="WP_218588852.1">
    <property type="nucleotide sequence ID" value="NZ_JADQDE010000002.1"/>
</dbReference>
<reference evidence="1 2" key="1">
    <citation type="submission" date="2020-11" db="EMBL/GenBank/DDBJ databases">
        <title>Pseudonocardia abyssalis sp. nov. and Pseudonocardia oceani sp. nov., description and phylogenomic analysis of two novel actinomycetes isolated from the deep Southern Ocean.</title>
        <authorList>
            <person name="Parra J."/>
        </authorList>
    </citation>
    <scope>NUCLEOTIDE SEQUENCE [LARGE SCALE GENOMIC DNA]</scope>
    <source>
        <strain evidence="2">KRD185</strain>
    </source>
</reference>
<protein>
    <recommendedName>
        <fullName evidence="3">Alpha/beta hydrolase family protein</fullName>
    </recommendedName>
</protein>
<accession>A0ABS6UGJ0</accession>
<name>A0ABS6UGJ0_9PSEU</name>
<evidence type="ECO:0008006" key="3">
    <source>
        <dbReference type="Google" id="ProtNLM"/>
    </source>
</evidence>
<dbReference type="EMBL" id="JADQDF010000001">
    <property type="protein sequence ID" value="MBW0131356.1"/>
    <property type="molecule type" value="Genomic_DNA"/>
</dbReference>
<dbReference type="Proteomes" id="UP000694300">
    <property type="component" value="Unassembled WGS sequence"/>
</dbReference>
<evidence type="ECO:0000313" key="1">
    <source>
        <dbReference type="EMBL" id="MBW0131356.1"/>
    </source>
</evidence>